<dbReference type="PANTHER" id="PTHR30258">
    <property type="entry name" value="TYPE II SECRETION SYSTEM PROTEIN GSPE-RELATED"/>
    <property type="match status" value="1"/>
</dbReference>
<dbReference type="PANTHER" id="PTHR30258:SF1">
    <property type="entry name" value="PROTEIN TRANSPORT PROTEIN HOFB HOMOLOG"/>
    <property type="match status" value="1"/>
</dbReference>
<keyword evidence="3" id="KW-0067">ATP-binding</keyword>
<dbReference type="Gene3D" id="3.40.50.300">
    <property type="entry name" value="P-loop containing nucleotide triphosphate hydrolases"/>
    <property type="match status" value="1"/>
</dbReference>
<evidence type="ECO:0000256" key="2">
    <source>
        <dbReference type="ARBA" id="ARBA00022741"/>
    </source>
</evidence>
<comment type="similarity">
    <text evidence="1">Belongs to the GSP E family.</text>
</comment>
<sequence length="558" mass="61472">MPSATDRLSQLLLKNKILTEAQLAKALARQKEAGASLGRVLLEMGMVKENQLAEVIANELGMEYIDLLEYKINIHATTSIDEATASRYTCIPIDFEDEKMIVAMADPTNIYALDDIRLSTGYEVKPVVCAKDDIVSAIQRYYHLDTDVVEEALEARPDEEIEGISGVVDDTPLVRFTTTMIAEAINRGSSDIHIDPRENEVLIRYRIDGVCQEIKRVPKNIHTGIVSRIKIISDLNIAERRVPQDGHFGMISNGKNIDFRVAVLPTVYGEKVVMRILDRSSILLRLEDLGFMPQALEKFTEAFSQPHGALLVTGPTGSGKSTSLYATLNVLNTEEKNITTVEDPVEYRLSGINQVQVNPKAGLTFSNALRNILRTSPDILMVGEIRDRETAKTAIEAALTGHLVLSTLHTNDAPSALPRLIEMGVEAFLVSSAVNCVMAQRLIRKLCPNCKVPYEPDPVVLKNLNFPMNGDAADMVLYKANENGCAKCSGTGYKGRIGLYEVMPMSPEIQRLTVKEASSTMIMTQAIGEGLLTMKDDGFMKVKLGNTSIEEVMRVVAV</sequence>
<dbReference type="Pfam" id="PF00437">
    <property type="entry name" value="T2SSE"/>
    <property type="match status" value="1"/>
</dbReference>
<dbReference type="SUPFAM" id="SSF160246">
    <property type="entry name" value="EspE N-terminal domain-like"/>
    <property type="match status" value="1"/>
</dbReference>
<dbReference type="CDD" id="cd01129">
    <property type="entry name" value="PulE-GspE-like"/>
    <property type="match status" value="1"/>
</dbReference>
<dbReference type="InterPro" id="IPR037257">
    <property type="entry name" value="T2SS_E_N_sf"/>
</dbReference>
<evidence type="ECO:0000259" key="4">
    <source>
        <dbReference type="PROSITE" id="PS00662"/>
    </source>
</evidence>
<feature type="domain" description="Bacterial type II secretion system protein E" evidence="4">
    <location>
        <begin position="373"/>
        <end position="387"/>
    </location>
</feature>
<organism evidence="5 6">
    <name type="scientific">Candidatus Solincola sediminis</name>
    <dbReference type="NCBI Taxonomy" id="1797199"/>
    <lineage>
        <taxon>Bacteria</taxon>
        <taxon>Bacillati</taxon>
        <taxon>Actinomycetota</taxon>
        <taxon>Candidatus Geothermincolia</taxon>
        <taxon>Candidatus Geothermincolales</taxon>
        <taxon>Candidatus Geothermincolaceae</taxon>
        <taxon>Candidatus Solincola</taxon>
    </lineage>
</organism>
<evidence type="ECO:0000313" key="6">
    <source>
        <dbReference type="Proteomes" id="UP000177876"/>
    </source>
</evidence>
<comment type="caution">
    <text evidence="5">The sequence shown here is derived from an EMBL/GenBank/DDBJ whole genome shotgun (WGS) entry which is preliminary data.</text>
</comment>
<dbReference type="FunFam" id="3.40.50.300:FF:000398">
    <property type="entry name" value="Type IV pilus assembly ATPase PilB"/>
    <property type="match status" value="1"/>
</dbReference>
<evidence type="ECO:0000256" key="3">
    <source>
        <dbReference type="ARBA" id="ARBA00022840"/>
    </source>
</evidence>
<dbReference type="InterPro" id="IPR001482">
    <property type="entry name" value="T2SS/T4SS_dom"/>
</dbReference>
<dbReference type="STRING" id="1797197.A2Y75_04060"/>
<reference evidence="5 6" key="1">
    <citation type="journal article" date="2016" name="Nat. Commun.">
        <title>Thousands of microbial genomes shed light on interconnected biogeochemical processes in an aquifer system.</title>
        <authorList>
            <person name="Anantharaman K."/>
            <person name="Brown C.T."/>
            <person name="Hug L.A."/>
            <person name="Sharon I."/>
            <person name="Castelle C.J."/>
            <person name="Probst A.J."/>
            <person name="Thomas B.C."/>
            <person name="Singh A."/>
            <person name="Wilkins M.J."/>
            <person name="Karaoz U."/>
            <person name="Brodie E.L."/>
            <person name="Williams K.H."/>
            <person name="Hubbard S.S."/>
            <person name="Banfield J.F."/>
        </authorList>
    </citation>
    <scope>NUCLEOTIDE SEQUENCE [LARGE SCALE GENOMIC DNA]</scope>
</reference>
<dbReference type="SUPFAM" id="SSF52540">
    <property type="entry name" value="P-loop containing nucleoside triphosphate hydrolases"/>
    <property type="match status" value="1"/>
</dbReference>
<dbReference type="Gene3D" id="3.30.300.160">
    <property type="entry name" value="Type II secretion system, protein E, N-terminal domain"/>
    <property type="match status" value="1"/>
</dbReference>
<dbReference type="PROSITE" id="PS00662">
    <property type="entry name" value="T2SP_E"/>
    <property type="match status" value="1"/>
</dbReference>
<dbReference type="Gene3D" id="3.30.450.90">
    <property type="match status" value="1"/>
</dbReference>
<dbReference type="AlphaFoldDB" id="A0A1F2WHR1"/>
<dbReference type="GO" id="GO:0016887">
    <property type="term" value="F:ATP hydrolysis activity"/>
    <property type="evidence" value="ECO:0007669"/>
    <property type="project" value="TreeGrafter"/>
</dbReference>
<evidence type="ECO:0000256" key="1">
    <source>
        <dbReference type="ARBA" id="ARBA00006611"/>
    </source>
</evidence>
<accession>A0A1F2WHR1</accession>
<dbReference type="Pfam" id="PF05157">
    <property type="entry name" value="MshEN"/>
    <property type="match status" value="1"/>
</dbReference>
<dbReference type="InterPro" id="IPR007831">
    <property type="entry name" value="T2SS_GspE_N"/>
</dbReference>
<gene>
    <name evidence="5" type="ORF">A2Y75_04060</name>
</gene>
<dbReference type="GO" id="GO:0005524">
    <property type="term" value="F:ATP binding"/>
    <property type="evidence" value="ECO:0007669"/>
    <property type="project" value="UniProtKB-KW"/>
</dbReference>
<proteinExistence type="inferred from homology"/>
<evidence type="ECO:0000313" key="5">
    <source>
        <dbReference type="EMBL" id="OFW56380.1"/>
    </source>
</evidence>
<keyword evidence="2" id="KW-0547">Nucleotide-binding</keyword>
<protein>
    <submittedName>
        <fullName evidence="5">Type II secretion system protein GspE</fullName>
    </submittedName>
</protein>
<dbReference type="Gene3D" id="1.10.40.70">
    <property type="match status" value="1"/>
</dbReference>
<name>A0A1F2WHR1_9ACTN</name>
<dbReference type="FunFam" id="3.30.300.160:FF:000002">
    <property type="entry name" value="Type II secretion system protein E"/>
    <property type="match status" value="1"/>
</dbReference>
<dbReference type="EMBL" id="MELK01000047">
    <property type="protein sequence ID" value="OFW56380.1"/>
    <property type="molecule type" value="Genomic_DNA"/>
</dbReference>
<dbReference type="Proteomes" id="UP000177876">
    <property type="component" value="Unassembled WGS sequence"/>
</dbReference>
<dbReference type="InterPro" id="IPR027417">
    <property type="entry name" value="P-loop_NTPase"/>
</dbReference>
<dbReference type="GO" id="GO:0005886">
    <property type="term" value="C:plasma membrane"/>
    <property type="evidence" value="ECO:0007669"/>
    <property type="project" value="TreeGrafter"/>
</dbReference>